<keyword evidence="5" id="KW-1185">Reference proteome</keyword>
<proteinExistence type="inferred from homology"/>
<dbReference type="STRING" id="60175.A0A1V6XBA6"/>
<evidence type="ECO:0000313" key="5">
    <source>
        <dbReference type="Proteomes" id="UP000191691"/>
    </source>
</evidence>
<dbReference type="InterPro" id="IPR002685">
    <property type="entry name" value="Glyco_trans_15"/>
</dbReference>
<evidence type="ECO:0000256" key="1">
    <source>
        <dbReference type="ARBA" id="ARBA00007677"/>
    </source>
</evidence>
<reference evidence="5" key="1">
    <citation type="journal article" date="2017" name="Nat. Microbiol.">
        <title>Global analysis of biosynthetic gene clusters reveals vast potential of secondary metabolite production in Penicillium species.</title>
        <authorList>
            <person name="Nielsen J.C."/>
            <person name="Grijseels S."/>
            <person name="Prigent S."/>
            <person name="Ji B."/>
            <person name="Dainat J."/>
            <person name="Nielsen K.F."/>
            <person name="Frisvad J.C."/>
            <person name="Workman M."/>
            <person name="Nielsen J."/>
        </authorList>
    </citation>
    <scope>NUCLEOTIDE SEQUENCE [LARGE SCALE GENOMIC DNA]</scope>
    <source>
        <strain evidence="5">IBT 13039</strain>
    </source>
</reference>
<accession>A0A1V6XBA6</accession>
<dbReference type="Proteomes" id="UP000191691">
    <property type="component" value="Unassembled WGS sequence"/>
</dbReference>
<keyword evidence="2" id="KW-0328">Glycosyltransferase</keyword>
<comment type="similarity">
    <text evidence="1">Belongs to the glycosyltransferase 15 family.</text>
</comment>
<dbReference type="Gene3D" id="3.90.550.10">
    <property type="entry name" value="Spore Coat Polysaccharide Biosynthesis Protein SpsA, Chain A"/>
    <property type="match status" value="1"/>
</dbReference>
<dbReference type="EMBL" id="MOOB01000096">
    <property type="protein sequence ID" value="OQE72433.1"/>
    <property type="molecule type" value="Genomic_DNA"/>
</dbReference>
<evidence type="ECO:0008006" key="6">
    <source>
        <dbReference type="Google" id="ProtNLM"/>
    </source>
</evidence>
<keyword evidence="3" id="KW-0808">Transferase</keyword>
<gene>
    <name evidence="4" type="ORF">PENNAL_c0096G05930</name>
</gene>
<dbReference type="SUPFAM" id="SSF53448">
    <property type="entry name" value="Nucleotide-diphospho-sugar transferases"/>
    <property type="match status" value="1"/>
</dbReference>
<evidence type="ECO:0000313" key="4">
    <source>
        <dbReference type="EMBL" id="OQE72433.1"/>
    </source>
</evidence>
<dbReference type="PANTHER" id="PTHR31121">
    <property type="entry name" value="ALPHA-1,2 MANNOSYLTRANSFERASE KTR1"/>
    <property type="match status" value="1"/>
</dbReference>
<dbReference type="AlphaFoldDB" id="A0A1V6XBA6"/>
<evidence type="ECO:0000256" key="2">
    <source>
        <dbReference type="ARBA" id="ARBA00022676"/>
    </source>
</evidence>
<dbReference type="GO" id="GO:0006487">
    <property type="term" value="P:protein N-linked glycosylation"/>
    <property type="evidence" value="ECO:0007669"/>
    <property type="project" value="TreeGrafter"/>
</dbReference>
<comment type="caution">
    <text evidence="4">The sequence shown here is derived from an EMBL/GenBank/DDBJ whole genome shotgun (WGS) entry which is preliminary data.</text>
</comment>
<dbReference type="GO" id="GO:0016020">
    <property type="term" value="C:membrane"/>
    <property type="evidence" value="ECO:0007669"/>
    <property type="project" value="InterPro"/>
</dbReference>
<evidence type="ECO:0000256" key="3">
    <source>
        <dbReference type="ARBA" id="ARBA00022679"/>
    </source>
</evidence>
<dbReference type="GO" id="GO:0000032">
    <property type="term" value="P:cell wall mannoprotein biosynthetic process"/>
    <property type="evidence" value="ECO:0007669"/>
    <property type="project" value="TreeGrafter"/>
</dbReference>
<dbReference type="Pfam" id="PF01793">
    <property type="entry name" value="Glyco_transf_15"/>
    <property type="match status" value="1"/>
</dbReference>
<dbReference type="GO" id="GO:0000026">
    <property type="term" value="F:alpha-1,2-mannosyltransferase activity"/>
    <property type="evidence" value="ECO:0007669"/>
    <property type="project" value="TreeGrafter"/>
</dbReference>
<sequence length="234" mass="26742">MENAVYPQSKEALQIKFANSDHRVFHTHSIFRKSLDSPDMSEDPSRLVFSEVHSILNILDTYLVSLTPPSLHESSSPSRPTTFDLVGSLWNIGSPRRAQVIGVPIISDKHDKVFATGCLSVTYEIQRSARMNAAFVVLVRNQELDGILQSIRSIERHFNQWFHYPYVFLNDADFDEEFKAKIKRHVSAPVEFGKVESTLWDFPDWVDPEIAREGIQKQGDADIMYGGMESYHLL</sequence>
<dbReference type="InterPro" id="IPR029044">
    <property type="entry name" value="Nucleotide-diphossugar_trans"/>
</dbReference>
<dbReference type="PANTHER" id="PTHR31121:SF2">
    <property type="entry name" value="MANNOSYLTRANSFERASE KTR5-RELATED"/>
    <property type="match status" value="1"/>
</dbReference>
<name>A0A1V6XBA6_PENNA</name>
<dbReference type="GO" id="GO:0005794">
    <property type="term" value="C:Golgi apparatus"/>
    <property type="evidence" value="ECO:0007669"/>
    <property type="project" value="TreeGrafter"/>
</dbReference>
<protein>
    <recommendedName>
        <fullName evidence="6">Glycosyltransferase family 15 protein</fullName>
    </recommendedName>
</protein>
<organism evidence="4 5">
    <name type="scientific">Penicillium nalgiovense</name>
    <dbReference type="NCBI Taxonomy" id="60175"/>
    <lineage>
        <taxon>Eukaryota</taxon>
        <taxon>Fungi</taxon>
        <taxon>Dikarya</taxon>
        <taxon>Ascomycota</taxon>
        <taxon>Pezizomycotina</taxon>
        <taxon>Eurotiomycetes</taxon>
        <taxon>Eurotiomycetidae</taxon>
        <taxon>Eurotiales</taxon>
        <taxon>Aspergillaceae</taxon>
        <taxon>Penicillium</taxon>
    </lineage>
</organism>